<dbReference type="Gene3D" id="3.30.40.10">
    <property type="entry name" value="Zinc/RING finger domain, C3HC4 (zinc finger)"/>
    <property type="match status" value="1"/>
</dbReference>
<evidence type="ECO:0000256" key="15">
    <source>
        <dbReference type="SAM" id="Coils"/>
    </source>
</evidence>
<keyword evidence="4" id="KW-0597">Phosphoprotein</keyword>
<dbReference type="FunFam" id="3.30.1360.220:FF:000001">
    <property type="entry name" value="Zinc finger, FYVE domain-containing 9a"/>
    <property type="match status" value="1"/>
</dbReference>
<evidence type="ECO:0000256" key="12">
    <source>
        <dbReference type="ARBA" id="ARBA00071563"/>
    </source>
</evidence>
<dbReference type="PANTHER" id="PTHR46319">
    <property type="entry name" value="ZINC FINGER FYVE DOMAIN-CONTAINING PROTEIN"/>
    <property type="match status" value="1"/>
</dbReference>
<accession>A0A8K1LK21</accession>
<evidence type="ECO:0000256" key="2">
    <source>
        <dbReference type="ARBA" id="ARBA00004496"/>
    </source>
</evidence>
<feature type="region of interest" description="Disordered" evidence="16">
    <location>
        <begin position="1218"/>
        <end position="1275"/>
    </location>
</feature>
<feature type="coiled-coil region" evidence="15">
    <location>
        <begin position="7"/>
        <end position="117"/>
    </location>
</feature>
<dbReference type="FunFam" id="3.30.500.40:FF:000002">
    <property type="entry name" value="Zinc finger FYVE domain-containing protein 16"/>
    <property type="match status" value="1"/>
</dbReference>
<keyword evidence="3" id="KW-0963">Cytoplasm</keyword>
<keyword evidence="9" id="KW-0472">Membrane</keyword>
<dbReference type="InterPro" id="IPR013083">
    <property type="entry name" value="Znf_RING/FYVE/PHD"/>
</dbReference>
<dbReference type="Gene3D" id="3.30.500.40">
    <property type="match status" value="1"/>
</dbReference>
<feature type="compositionally biased region" description="Polar residues" evidence="16">
    <location>
        <begin position="381"/>
        <end position="392"/>
    </location>
</feature>
<dbReference type="FunFam" id="3.30.40.10:FF:000084">
    <property type="entry name" value="Zinc finger, FYVE domain-containing 9b"/>
    <property type="match status" value="1"/>
</dbReference>
<dbReference type="GO" id="GO:0016197">
    <property type="term" value="P:endosomal transport"/>
    <property type="evidence" value="ECO:0007669"/>
    <property type="project" value="TreeGrafter"/>
</dbReference>
<evidence type="ECO:0000256" key="3">
    <source>
        <dbReference type="ARBA" id="ARBA00022490"/>
    </source>
</evidence>
<dbReference type="InterPro" id="IPR017455">
    <property type="entry name" value="Znf_FYVE-rel"/>
</dbReference>
<dbReference type="SMART" id="SM01421">
    <property type="entry name" value="DUF3480"/>
    <property type="match status" value="1"/>
</dbReference>
<keyword evidence="6" id="KW-0967">Endosome</keyword>
<dbReference type="SUPFAM" id="SSF57903">
    <property type="entry name" value="FYVE/PHD zinc finger"/>
    <property type="match status" value="1"/>
</dbReference>
<evidence type="ECO:0000256" key="4">
    <source>
        <dbReference type="ARBA" id="ARBA00022553"/>
    </source>
</evidence>
<dbReference type="OrthoDB" id="5872154at2759"/>
<dbReference type="Pfam" id="PF01363">
    <property type="entry name" value="FYVE"/>
    <property type="match status" value="1"/>
</dbReference>
<feature type="domain" description="FYVE-type" evidence="17">
    <location>
        <begin position="1026"/>
        <end position="1084"/>
    </location>
</feature>
<reference evidence="18" key="1">
    <citation type="submission" date="2019-04" db="EMBL/GenBank/DDBJ databases">
        <title>Genome assembly of Zosterops borbonicus 15179.</title>
        <authorList>
            <person name="Leroy T."/>
            <person name="Anselmetti Y."/>
            <person name="Tilak M.-K."/>
            <person name="Nabholz B."/>
        </authorList>
    </citation>
    <scope>NUCLEOTIDE SEQUENCE</scope>
    <source>
        <strain evidence="18">HGM_15179</strain>
        <tissue evidence="18">Muscle</tissue>
    </source>
</reference>
<dbReference type="CDD" id="cd15729">
    <property type="entry name" value="FYVE_endofin"/>
    <property type="match status" value="1"/>
</dbReference>
<evidence type="ECO:0000256" key="13">
    <source>
        <dbReference type="ARBA" id="ARBA00083874"/>
    </source>
</evidence>
<feature type="non-terminal residue" evidence="18">
    <location>
        <position position="1"/>
    </location>
</feature>
<feature type="region of interest" description="Disordered" evidence="16">
    <location>
        <begin position="1171"/>
        <end position="1203"/>
    </location>
</feature>
<dbReference type="Pfam" id="PF11979">
    <property type="entry name" value="SARA_C"/>
    <property type="match status" value="1"/>
</dbReference>
<keyword evidence="19" id="KW-1185">Reference proteome</keyword>
<evidence type="ECO:0000256" key="9">
    <source>
        <dbReference type="ARBA" id="ARBA00023136"/>
    </source>
</evidence>
<evidence type="ECO:0000256" key="6">
    <source>
        <dbReference type="ARBA" id="ARBA00022753"/>
    </source>
</evidence>
<dbReference type="EMBL" id="SWJQ01000286">
    <property type="protein sequence ID" value="TRZ17045.1"/>
    <property type="molecule type" value="Genomic_DNA"/>
</dbReference>
<evidence type="ECO:0000256" key="10">
    <source>
        <dbReference type="ARBA" id="ARBA00054273"/>
    </source>
</evidence>
<feature type="region of interest" description="Disordered" evidence="16">
    <location>
        <begin position="1093"/>
        <end position="1133"/>
    </location>
</feature>
<dbReference type="Proteomes" id="UP000796761">
    <property type="component" value="Unassembled WGS sequence"/>
</dbReference>
<evidence type="ECO:0000256" key="7">
    <source>
        <dbReference type="ARBA" id="ARBA00022771"/>
    </source>
</evidence>
<feature type="compositionally biased region" description="Low complexity" evidence="16">
    <location>
        <begin position="1258"/>
        <end position="1269"/>
    </location>
</feature>
<organism evidence="18 19">
    <name type="scientific">Zosterops borbonicus</name>
    <dbReference type="NCBI Taxonomy" id="364589"/>
    <lineage>
        <taxon>Eukaryota</taxon>
        <taxon>Metazoa</taxon>
        <taxon>Chordata</taxon>
        <taxon>Craniata</taxon>
        <taxon>Vertebrata</taxon>
        <taxon>Euteleostomi</taxon>
        <taxon>Archelosauria</taxon>
        <taxon>Archosauria</taxon>
        <taxon>Dinosauria</taxon>
        <taxon>Saurischia</taxon>
        <taxon>Theropoda</taxon>
        <taxon>Coelurosauria</taxon>
        <taxon>Aves</taxon>
        <taxon>Neognathae</taxon>
        <taxon>Neoaves</taxon>
        <taxon>Telluraves</taxon>
        <taxon>Australaves</taxon>
        <taxon>Passeriformes</taxon>
        <taxon>Sylvioidea</taxon>
        <taxon>Zosteropidae</taxon>
        <taxon>Zosterops</taxon>
    </lineage>
</organism>
<dbReference type="GO" id="GO:0008270">
    <property type="term" value="F:zinc ion binding"/>
    <property type="evidence" value="ECO:0007669"/>
    <property type="project" value="UniProtKB-KW"/>
</dbReference>
<comment type="function">
    <text evidence="10">May be involved in regulating membrane trafficking in the endosomal pathway. Overexpression induces endosome aggregation. Required to target TOM1 to endosomes.</text>
</comment>
<evidence type="ECO:0000256" key="8">
    <source>
        <dbReference type="ARBA" id="ARBA00022833"/>
    </source>
</evidence>
<evidence type="ECO:0000313" key="19">
    <source>
        <dbReference type="Proteomes" id="UP000796761"/>
    </source>
</evidence>
<keyword evidence="15" id="KW-0175">Coiled coil</keyword>
<dbReference type="InterPro" id="IPR022557">
    <property type="entry name" value="SARA-like_C"/>
</dbReference>
<dbReference type="PROSITE" id="PS50178">
    <property type="entry name" value="ZF_FYVE"/>
    <property type="match status" value="1"/>
</dbReference>
<feature type="compositionally biased region" description="Low complexity" evidence="16">
    <location>
        <begin position="1099"/>
        <end position="1133"/>
    </location>
</feature>
<evidence type="ECO:0000259" key="17">
    <source>
        <dbReference type="PROSITE" id="PS50178"/>
    </source>
</evidence>
<dbReference type="PANTHER" id="PTHR46319:SF1">
    <property type="entry name" value="ZINC FINGER FYVE DOMAIN-CONTAINING PROTEIN 16"/>
    <property type="match status" value="1"/>
</dbReference>
<evidence type="ECO:0000313" key="18">
    <source>
        <dbReference type="EMBL" id="TRZ17045.1"/>
    </source>
</evidence>
<dbReference type="GO" id="GO:0005829">
    <property type="term" value="C:cytosol"/>
    <property type="evidence" value="ECO:0007669"/>
    <property type="project" value="UniProtKB-ARBA"/>
</dbReference>
<comment type="subunit">
    <text evidence="11">Interacts (via C-terminus) with TOM1 (via C-terminus); interaction is required to target TOM1 to endosomes. Does not interact with TOM1L1 or TOM1L2.</text>
</comment>
<evidence type="ECO:0000256" key="16">
    <source>
        <dbReference type="SAM" id="MobiDB-lite"/>
    </source>
</evidence>
<dbReference type="GO" id="GO:0006622">
    <property type="term" value="P:protein targeting to lysosome"/>
    <property type="evidence" value="ECO:0007669"/>
    <property type="project" value="TreeGrafter"/>
</dbReference>
<keyword evidence="5" id="KW-0479">Metal-binding</keyword>
<dbReference type="SMART" id="SM00064">
    <property type="entry name" value="FYVE"/>
    <property type="match status" value="1"/>
</dbReference>
<dbReference type="GO" id="GO:0031901">
    <property type="term" value="C:early endosome membrane"/>
    <property type="evidence" value="ECO:0007669"/>
    <property type="project" value="UniProtKB-SubCell"/>
</dbReference>
<comment type="caution">
    <text evidence="18">The sequence shown here is derived from an EMBL/GenBank/DDBJ whole genome shotgun (WGS) entry which is preliminary data.</text>
</comment>
<name>A0A8K1LK21_9PASS</name>
<dbReference type="InterPro" id="IPR011011">
    <property type="entry name" value="Znf_FYVE_PHD"/>
</dbReference>
<evidence type="ECO:0000256" key="1">
    <source>
        <dbReference type="ARBA" id="ARBA00004220"/>
    </source>
</evidence>
<comment type="subcellular location">
    <subcellularLocation>
        <location evidence="2">Cytoplasm</location>
    </subcellularLocation>
    <subcellularLocation>
        <location evidence="1">Early endosome membrane</location>
        <topology evidence="1">Peripheral membrane protein</topology>
    </subcellularLocation>
</comment>
<keyword evidence="8" id="KW-0862">Zinc</keyword>
<keyword evidence="7 14" id="KW-0863">Zinc-finger</keyword>
<feature type="region of interest" description="Disordered" evidence="16">
    <location>
        <begin position="946"/>
        <end position="1015"/>
    </location>
</feature>
<feature type="coiled-coil region" evidence="15">
    <location>
        <begin position="181"/>
        <end position="208"/>
    </location>
</feature>
<protein>
    <recommendedName>
        <fullName evidence="12">Zinc finger FYVE domain-containing protein 16</fullName>
    </recommendedName>
    <alternativeName>
        <fullName evidence="13">Endofin</fullName>
    </alternativeName>
</protein>
<dbReference type="Gene3D" id="3.30.1360.220">
    <property type="entry name" value="Domain of unknown function (DUF3480), N-terminal subdomain"/>
    <property type="match status" value="1"/>
</dbReference>
<feature type="region of interest" description="Disordered" evidence="16">
    <location>
        <begin position="361"/>
        <end position="392"/>
    </location>
</feature>
<dbReference type="InterPro" id="IPR000306">
    <property type="entry name" value="Znf_FYVE"/>
</dbReference>
<evidence type="ECO:0000256" key="14">
    <source>
        <dbReference type="PROSITE-ProRule" id="PRU00091"/>
    </source>
</evidence>
<feature type="compositionally biased region" description="Polar residues" evidence="16">
    <location>
        <begin position="946"/>
        <end position="959"/>
    </location>
</feature>
<proteinExistence type="predicted"/>
<gene>
    <name evidence="18" type="ORF">HGM15179_010035</name>
</gene>
<sequence length="1825" mass="199875">CIYFVLLQELDILKVELEASQRQLEGKDEALRILQSMAIFDKATSHTKAMLQKTEEEKRTLEKEINILQWEIEFDQDRFKNIEDTWTEKYDRIYCENAALKDALKLRTEEVKTLKAENTILNQQCLEFLAMLDVKQQKVFQENMSLNKSDITDFTGLELAVLGACTCSPAGGQPCPCAKVAALSRKQLLHLKQEIENLKKSKDEAYIMADAFRIAFEQQLMQRKDQALRLAEVIKMKKETKFANWRRLRGTERVKPQGTKINLGRKLSSLLSSDGDCRKVEELDNAHEILRMLIDLVNDKEEALAHQRKAYCRKDENYENFEERVMKVGIIYMLVFQDECECFRTPQNPYGSKLSSALDGLEHAHPTPELPEDPARCPAPEQSSLSASAGTSAVLSYSPPKEKAVAGPDLLSTVDSGPLSDIQSLSLGRCSIPVCDLVNDTADLIHSVAAREGAQKLQPDDFQCSKGPAGCGVSCVPIPLCVTPPACSAAASTKQSDGGSVLQDSGHLITEQSNNFTLKSESCAAGTVLGLCDDQHRTEPVNLNEVLDHPGQTAARDTECDAVASQSLSAQSPKDEKACEKLPVEPEDDSACSAASKEAYGGNAVGKVDPNNGINADSMPSDLPKRHPLHNSNATLPGNCVLPVLPDSSCQIGAEVELEKKGTEENLDSEELDSSEILSSVSGSCVSSEDVQTSLSCLSLPVSMCGSLVVTEEKVNPLPQNAVAEVISDTVTVHAREAKTHLPSRESCENTSCHEQEDLAEITESTAEKSGDREKYNTENVIEDGDSQQIKAFPSAFLDLGAELYGVGVDTFYDESMSSVMSDFTVENVIKSDILVSDAELDDFLYGQSLQSSVSKSSDNDGNLMEADADGGNLTDLTNLDLMEVNEELMQTKLEEITSISSNLKASVPDNEVEAAAEVSLTESGSGALASDVCIKGAKPKQLLDLSQGSAGQKQLNRTNELERENQESDSVTPEAPLSDTSVNAVNNSDPGESSSEAGGNQTSESAKSHKTPAALSWKQPLWVPDSEAPNCMNCQAKFTFTKRRHHCRACGKVFCGSCCKRKCKLHYMEKEARVCTGCYDDINKAQAFERMMSPTGPVPNSSVSSESSSAAPSVEEAQIPGGASSPSPSALLPISALKQPGFEGLCPREQKRVWFADGILPNGEVADTAKLSSGAKRSQESSPVSPELPETLVAANPEEDDLVTEVNQKLKEEIDEMTRTEELHPSVPSDGAQQASPDQGEVAPSYKSDTLGDEECSPAAAEESSPSSMDQSTWDVPVTASSYRALCGLENRVRREISLLPDGDQLPPLLLALGEKGKDLTVEEHSFHQKVALLLEKGGPNPLTFILNANLLVNVKLITYSSEKCWCFSTNGLHGLGQAEIVILLQRLPEEDVFPSEIFKLFLDIYKDAMKGRFIKNMENITFTESFLGNKEHGGFLFVSPTFQKFDDQILPDNPFLWGILIHKLEIPWAKVFPIRLMLRLGAEYGDYPTAVVSVRHRKPLFGEIGHTIMNLLVDFRNYKYTLHTIDNLFVHVEMGRSCIKIPLRKYNEVMKVINSSNEHVISIGASFNTEADSHLVCVQNKQGQYHTQAISATGQPRKVTGASFVVFNGALKTSSGFLAKSSIVEDGLMVQITRETMESLRQALRDKKDFKITCGKMDAGDVKEYVDICWVENEEKTNKGILSPVDGKSMEGTQSEKAPQYRDFEQDGKVIKCTEVYYFVKDHELSGAVPHQFAKEIAIACSRALCPHLKTLKSNGMNKIGLRVSIDSDMVEYSAGSGGHPLPQNYLNDLDSALIPVIDSGMSDPTALPLEMELLFFIIEHLF</sequence>
<evidence type="ECO:0000256" key="11">
    <source>
        <dbReference type="ARBA" id="ARBA00063841"/>
    </source>
</evidence>
<feature type="compositionally biased region" description="Polar residues" evidence="16">
    <location>
        <begin position="979"/>
        <end position="1006"/>
    </location>
</feature>
<evidence type="ECO:0000256" key="5">
    <source>
        <dbReference type="ARBA" id="ARBA00022723"/>
    </source>
</evidence>
<dbReference type="GO" id="GO:0005545">
    <property type="term" value="F:1-phosphatidylinositol binding"/>
    <property type="evidence" value="ECO:0007669"/>
    <property type="project" value="UniProtKB-ARBA"/>
</dbReference>